<dbReference type="FunFam" id="2.40.10.10:FF:000068">
    <property type="entry name" value="transmembrane protease serine 2"/>
    <property type="match status" value="1"/>
</dbReference>
<protein>
    <recommendedName>
        <fullName evidence="5">Peptidase S1 domain-containing protein</fullName>
    </recommendedName>
</protein>
<dbReference type="PANTHER" id="PTHR24252:SF7">
    <property type="entry name" value="HYALIN"/>
    <property type="match status" value="1"/>
</dbReference>
<dbReference type="InterPro" id="IPR001314">
    <property type="entry name" value="Peptidase_S1A"/>
</dbReference>
<dbReference type="HOGENOM" id="CLU_006842_13_1_1"/>
<evidence type="ECO:0000256" key="1">
    <source>
        <dbReference type="ARBA" id="ARBA00023157"/>
    </source>
</evidence>
<keyword evidence="4" id="KW-0732">Signal</keyword>
<feature type="signal peptide" evidence="4">
    <location>
        <begin position="1"/>
        <end position="20"/>
    </location>
</feature>
<proteinExistence type="inferred from homology"/>
<evidence type="ECO:0000313" key="6">
    <source>
        <dbReference type="EnsemblMetazoa" id="tetur02g15165.1"/>
    </source>
</evidence>
<keyword evidence="3" id="KW-0645">Protease</keyword>
<evidence type="ECO:0000259" key="5">
    <source>
        <dbReference type="PROSITE" id="PS50240"/>
    </source>
</evidence>
<dbReference type="STRING" id="32264.T1JYB8"/>
<comment type="similarity">
    <text evidence="2">Belongs to the peptidase S1 family. CLIP subfamily.</text>
</comment>
<dbReference type="InterPro" id="IPR009003">
    <property type="entry name" value="Peptidase_S1_PA"/>
</dbReference>
<keyword evidence="3" id="KW-0378">Hydrolase</keyword>
<dbReference type="InterPro" id="IPR043504">
    <property type="entry name" value="Peptidase_S1_PA_chymotrypsin"/>
</dbReference>
<dbReference type="PROSITE" id="PS00135">
    <property type="entry name" value="TRYPSIN_SER"/>
    <property type="match status" value="1"/>
</dbReference>
<feature type="chain" id="PRO_5007728945" description="Peptidase S1 domain-containing protein" evidence="4">
    <location>
        <begin position="21"/>
        <end position="320"/>
    </location>
</feature>
<dbReference type="Proteomes" id="UP000015104">
    <property type="component" value="Unassembled WGS sequence"/>
</dbReference>
<dbReference type="FunFam" id="2.40.10.10:FF:000002">
    <property type="entry name" value="Transmembrane protease serine"/>
    <property type="match status" value="1"/>
</dbReference>
<dbReference type="KEGG" id="tut:107371276"/>
<keyword evidence="7" id="KW-1185">Reference proteome</keyword>
<reference evidence="6" key="2">
    <citation type="submission" date="2015-06" db="UniProtKB">
        <authorList>
            <consortium name="EnsemblMetazoa"/>
        </authorList>
    </citation>
    <scope>IDENTIFICATION</scope>
</reference>
<dbReference type="OrthoDB" id="6428296at2759"/>
<dbReference type="InterPro" id="IPR001254">
    <property type="entry name" value="Trypsin_dom"/>
</dbReference>
<gene>
    <name evidence="6" type="primary">107371276</name>
</gene>
<accession>T1JYB8</accession>
<evidence type="ECO:0000256" key="4">
    <source>
        <dbReference type="SAM" id="SignalP"/>
    </source>
</evidence>
<dbReference type="GO" id="GO:0004252">
    <property type="term" value="F:serine-type endopeptidase activity"/>
    <property type="evidence" value="ECO:0007669"/>
    <property type="project" value="InterPro"/>
</dbReference>
<dbReference type="eggNOG" id="KOG3627">
    <property type="taxonomic scope" value="Eukaryota"/>
</dbReference>
<dbReference type="InterPro" id="IPR018114">
    <property type="entry name" value="TRYPSIN_HIS"/>
</dbReference>
<reference evidence="7" key="1">
    <citation type="submission" date="2011-08" db="EMBL/GenBank/DDBJ databases">
        <authorList>
            <person name="Rombauts S."/>
        </authorList>
    </citation>
    <scope>NUCLEOTIDE SEQUENCE</scope>
    <source>
        <strain evidence="7">London</strain>
    </source>
</reference>
<keyword evidence="1" id="KW-1015">Disulfide bond</keyword>
<dbReference type="SUPFAM" id="SSF50494">
    <property type="entry name" value="Trypsin-like serine proteases"/>
    <property type="match status" value="1"/>
</dbReference>
<dbReference type="GO" id="GO:0006508">
    <property type="term" value="P:proteolysis"/>
    <property type="evidence" value="ECO:0007669"/>
    <property type="project" value="UniProtKB-KW"/>
</dbReference>
<dbReference type="PRINTS" id="PR00722">
    <property type="entry name" value="CHYMOTRYPSIN"/>
</dbReference>
<dbReference type="Gene3D" id="2.40.10.10">
    <property type="entry name" value="Trypsin-like serine proteases"/>
    <property type="match status" value="1"/>
</dbReference>
<dbReference type="PROSITE" id="PS00134">
    <property type="entry name" value="TRYPSIN_HIS"/>
    <property type="match status" value="1"/>
</dbReference>
<dbReference type="SMART" id="SM00020">
    <property type="entry name" value="Tryp_SPc"/>
    <property type="match status" value="1"/>
</dbReference>
<dbReference type="EMBL" id="CAEY01000807">
    <property type="status" value="NOT_ANNOTATED_CDS"/>
    <property type="molecule type" value="Genomic_DNA"/>
</dbReference>
<dbReference type="OMA" id="TEICAGF"/>
<dbReference type="PANTHER" id="PTHR24252">
    <property type="entry name" value="ACROSIN-RELATED"/>
    <property type="match status" value="1"/>
</dbReference>
<organism evidence="6 7">
    <name type="scientific">Tetranychus urticae</name>
    <name type="common">Two-spotted spider mite</name>
    <dbReference type="NCBI Taxonomy" id="32264"/>
    <lineage>
        <taxon>Eukaryota</taxon>
        <taxon>Metazoa</taxon>
        <taxon>Ecdysozoa</taxon>
        <taxon>Arthropoda</taxon>
        <taxon>Chelicerata</taxon>
        <taxon>Arachnida</taxon>
        <taxon>Acari</taxon>
        <taxon>Acariformes</taxon>
        <taxon>Trombidiformes</taxon>
        <taxon>Prostigmata</taxon>
        <taxon>Eleutherengona</taxon>
        <taxon>Raphignathae</taxon>
        <taxon>Tetranychoidea</taxon>
        <taxon>Tetranychidae</taxon>
        <taxon>Tetranychus</taxon>
    </lineage>
</organism>
<dbReference type="EnsemblMetazoa" id="tetur02g15165.1">
    <property type="protein sequence ID" value="tetur02g15165.1"/>
    <property type="gene ID" value="tetur02g15165"/>
</dbReference>
<dbReference type="CDD" id="cd00190">
    <property type="entry name" value="Tryp_SPc"/>
    <property type="match status" value="1"/>
</dbReference>
<keyword evidence="3" id="KW-0720">Serine protease</keyword>
<name>T1JYB8_TETUR</name>
<dbReference type="AlphaFoldDB" id="T1JYB8"/>
<feature type="domain" description="Peptidase S1" evidence="5">
    <location>
        <begin position="82"/>
        <end position="318"/>
    </location>
</feature>
<dbReference type="InterPro" id="IPR033116">
    <property type="entry name" value="TRYPSIN_SER"/>
</dbReference>
<evidence type="ECO:0000313" key="7">
    <source>
        <dbReference type="Proteomes" id="UP000015104"/>
    </source>
</evidence>
<dbReference type="Pfam" id="PF00089">
    <property type="entry name" value="Trypsin"/>
    <property type="match status" value="1"/>
</dbReference>
<evidence type="ECO:0000256" key="2">
    <source>
        <dbReference type="ARBA" id="ARBA00024195"/>
    </source>
</evidence>
<evidence type="ECO:0000256" key="3">
    <source>
        <dbReference type="RuleBase" id="RU363034"/>
    </source>
</evidence>
<dbReference type="PROSITE" id="PS50240">
    <property type="entry name" value="TRYPSIN_DOM"/>
    <property type="match status" value="1"/>
</dbReference>
<sequence length="320" mass="34488">MSKVIIMLIIITNLPFDSEGALECGLRQSARAKAKRRTTREASLNNSVHSHLVRESDMEIDLEVDLQSSSNGTSDGQPFAAIVGGSYAVPGDFCWQCSLTLNGRAHCGATIINERYVLSAAHCLTGPGKLAVRAGGLFWYSGVTYPVSRKIVHPGYSSTLMNDDIGLLELAEPIRFTSGTRNGNGAICSACLPEQGQEFTGNSIASGWGATREGGFKSDKMRWVQLALLRSDVCAKAYPHYRSKTEICAGFVTGGRDTCQGDSGGPLVKFAKMNPEDKEKRSFVIGIVSNGNGCARAGYPGIYTKVSEYVNWIQSHMKKG</sequence>